<dbReference type="RefSeq" id="WP_047940122.1">
    <property type="nucleotide sequence ID" value="NZ_JARTLH010000036.1"/>
</dbReference>
<gene>
    <name evidence="1" type="ORF">ABW02_01415</name>
</gene>
<dbReference type="AlphaFoldDB" id="A0A0J1IR42"/>
<accession>A0A0J1IR42</accession>
<dbReference type="Proteomes" id="UP000036045">
    <property type="component" value="Unassembled WGS sequence"/>
</dbReference>
<sequence length="196" mass="22145">MLNFNWINESTIVEEDGRIEIYAPKETDFFCNNGTVGAEGITPQSLCNAPFYYTEVAGDFIMKVKVSHDFKDTYDSASIMVMKDMTYWAKACFELTDFDTHAVVSVVTKEESDDANGCNIDDNAVWLQVCRSGHSFAFHYSTDGQNYYMMRFFSLPVDEIVKVGLLAQAPLGNGGKRIYENLSIEKKTVKNIRMGK</sequence>
<protein>
    <recommendedName>
        <fullName evidence="3">DUF1349 domain-containing protein</fullName>
    </recommendedName>
</protein>
<name>A0A0J1IR42_NIACI</name>
<dbReference type="InterPro" id="IPR009784">
    <property type="entry name" value="DUF1349"/>
</dbReference>
<proteinExistence type="predicted"/>
<dbReference type="EMBL" id="LDPH01000001">
    <property type="protein sequence ID" value="KLV28427.1"/>
    <property type="molecule type" value="Genomic_DNA"/>
</dbReference>
<dbReference type="PATRIC" id="fig|1397.4.peg.312"/>
<comment type="caution">
    <text evidence="1">The sequence shown here is derived from an EMBL/GenBank/DDBJ whole genome shotgun (WGS) entry which is preliminary data.</text>
</comment>
<dbReference type="Gene3D" id="2.60.120.200">
    <property type="match status" value="1"/>
</dbReference>
<evidence type="ECO:0000313" key="2">
    <source>
        <dbReference type="Proteomes" id="UP000036045"/>
    </source>
</evidence>
<organism evidence="1 2">
    <name type="scientific">Niallia circulans</name>
    <name type="common">Bacillus circulans</name>
    <dbReference type="NCBI Taxonomy" id="1397"/>
    <lineage>
        <taxon>Bacteria</taxon>
        <taxon>Bacillati</taxon>
        <taxon>Bacillota</taxon>
        <taxon>Bacilli</taxon>
        <taxon>Bacillales</taxon>
        <taxon>Bacillaceae</taxon>
        <taxon>Niallia</taxon>
    </lineage>
</organism>
<dbReference type="PANTHER" id="PTHR35332:SF2">
    <property type="entry name" value="REGULATION OF ENOLASE PROTEIN 1"/>
    <property type="match status" value="1"/>
</dbReference>
<dbReference type="SUPFAM" id="SSF49899">
    <property type="entry name" value="Concanavalin A-like lectins/glucanases"/>
    <property type="match status" value="1"/>
</dbReference>
<keyword evidence="2" id="KW-1185">Reference proteome</keyword>
<dbReference type="Pfam" id="PF07081">
    <property type="entry name" value="DUF1349"/>
    <property type="match status" value="1"/>
</dbReference>
<dbReference type="InterPro" id="IPR013320">
    <property type="entry name" value="ConA-like_dom_sf"/>
</dbReference>
<dbReference type="PANTHER" id="PTHR35332">
    <property type="entry name" value="REGULATION OF ENOLASE PROTEIN 1"/>
    <property type="match status" value="1"/>
</dbReference>
<dbReference type="OrthoDB" id="9808724at2"/>
<evidence type="ECO:0008006" key="3">
    <source>
        <dbReference type="Google" id="ProtNLM"/>
    </source>
</evidence>
<evidence type="ECO:0000313" key="1">
    <source>
        <dbReference type="EMBL" id="KLV28427.1"/>
    </source>
</evidence>
<reference evidence="1 2" key="1">
    <citation type="submission" date="2015-05" db="EMBL/GenBank/DDBJ databases">
        <title>Whole genome sequence and identification of bacterial endophytes from Costus igneus.</title>
        <authorList>
            <person name="Lee Y.P."/>
            <person name="Gan H.M."/>
            <person name="Eng W."/>
            <person name="Wheatley M.S."/>
            <person name="Caraballo A."/>
            <person name="Polter S."/>
            <person name="Savka M.A."/>
            <person name="Hudson A.O."/>
        </authorList>
    </citation>
    <scope>NUCLEOTIDE SEQUENCE [LARGE SCALE GENOMIC DNA]</scope>
    <source>
        <strain evidence="1 2">RIT379</strain>
    </source>
</reference>